<comment type="similarity">
    <text evidence="1">Belongs to the N(4)/N(6)-methyltransferase family.</text>
</comment>
<dbReference type="InterPro" id="IPR052933">
    <property type="entry name" value="DNA_Protect_Modify"/>
</dbReference>
<keyword evidence="2" id="KW-0175">Coiled coil</keyword>
<evidence type="ECO:0000256" key="2">
    <source>
        <dbReference type="SAM" id="Coils"/>
    </source>
</evidence>
<dbReference type="InterPro" id="IPR029063">
    <property type="entry name" value="SAM-dependent_MTases_sf"/>
</dbReference>
<dbReference type="SUPFAM" id="SSF52540">
    <property type="entry name" value="P-loop containing nucleoside triphosphate hydrolases"/>
    <property type="match status" value="2"/>
</dbReference>
<dbReference type="InterPro" id="IPR014001">
    <property type="entry name" value="Helicase_ATP-bd"/>
</dbReference>
<name>A0AAJ5WT56_9BACT</name>
<evidence type="ECO:0000259" key="3">
    <source>
        <dbReference type="PROSITE" id="PS51192"/>
    </source>
</evidence>
<dbReference type="Proteomes" id="UP001220610">
    <property type="component" value="Chromosome"/>
</dbReference>
<dbReference type="GO" id="GO:0032259">
    <property type="term" value="P:methylation"/>
    <property type="evidence" value="ECO:0007669"/>
    <property type="project" value="UniProtKB-KW"/>
</dbReference>
<sequence>MGYNASQSLADNISALRIALQLGGKGIPDESQVEALKRYSGFGGIRVIQFGDGDAESWKVQGATDRDMLLFPQMQELYRLIRSNSSEKGYREVVASLQNSGLTAFYTPQVIPEVIYGAIKEAGIEPKHLLDPSAGAGVFLWTGIPALDSLQQITGIEKDMATGRVLHVLARSLPVPTHIRVRGLEHPLGVDDEPADLVISNIPFGSVKVFDPEFIGKDRSLTDRIHNYFFAKGLDKLADGGLMAFVTTDTFLNSPGNLPARKYLFDRADFVSLAVLPENLMGDTGGTTAPCQLLIVQKHAHKDKLSPEEHLLLDTMMLDNEFGAYPLNSYLVHYPEVMLGDVVQEGQNQYGEAQLTVRQQGDLRTLAPSLGDLLKRDLNKRFDVERFSQAIQPQNKQQEAHTVHVTTGPRLVITPMPEKQAPTAIQLGLFDGQAASGNRATDYLTEDDKRVVQPHSARILATVRMEDQPDHELAVVVAARHRSDKRFLYRLYVNAEGNWGKAGWVNAEKLAELTERLSYRLLEFNHVFRVSGEAETPRLFSLSRELSDQVNGVREFHTDGTLIIHQGRLGTIHGISRDRSTARLEAEVEQSHLGFYLDYITLRDTYLELMEIERAGRQDVDGLRARMNTGYEKLQQEYGYLSSPENRKRLAIDLAFGSSMGAALERKVEHGYEKSDVFTSNLYAPKEAFKTADPLEAMAHCLNEKGKVDLPFMASVLSDSESAVRERLGEAIFRNPLTGKWEEADEYLSGNVVAKLREAQHARESDLDPEIDRCIQALKNVQPERIPFELLDFNLGERWIPTTYYERFAASVFESEVQVIYLPSVDVFKVDLSNRNAKATEEFVIRSKSGQTMYGNSLMEYAFMNTAPFFTYEVADKDGNKIRIADNESTRLAHEKIEKIRRGFTGWLAGLPDEDKQKLVDKYNDQFNCYRLRQYDGSHLTFPGLDLTNLGVKQLYNSQRDGAWRLIVNRGGIIDHEVGLGKTLLMAITAMEMRRLRIANKPMIVAKKANVMQVAETFRKAYPQAKILFPGKEDFTPGQRKRIFQEIKNNNWDCIILTHEQFSMIPQSGEIMVEVLERELMNLSADLSVLQAKGERIHKVMLKGLRIREENLAATLKEAQHRLEHKKDKEVDFRSMQVDHLFVDESHMFKNLTFTTRHNRVAGLGNQSGSQRALNLLYAIRELQGRFNSDQCATFLSGTPISNSLTELYLLFKYQRPKELLRQDIVNFDAWAAVYARKSTDFELGVTNEIIVKERFREFIKVPELATFYAEIADYKTAKHIALEKPQIEEILVNLPPSDEQLAFGRQLVAFARNGDATLLGRLPLTATEQKARMLIATNYATKMATDMRLINPELFGDHPGNKVNACSRKVIEIYQESTPYKGTQLIFCDSGTPGTDGFNLYNDLRDKLTQGGIPEAEITFIHQWSDAKKLELFRKMKSGEIRILIGSTDKLGVGNNVQDRVVGQHDITIPWRPSDMEQRDGRGARQGNWVARDHYGNKVRKFIYATQQSLDAYRFNLIKNKLIFINQLKNNSVNVRRIDEGAMDEQSGMVISEYIALLSGDTTLLKKAKLDQEILSLESLRTLHFREQVRVRERLDGLGRERGEIGNVLGKLEKDVARYQSVLLLAKDGSKVNPIKLYSESSPDPEVIGRYVVDQYLKWKPGREESEEKPLGELYGFRLVIQHVVSRDYAGKVSTEENRLAAISPETGIRYTYNNGVPNMGNLKLAARNFLNAIDRCVELREKYDKDLQDTAEDILRLNAMLGRPFEKETMLSDKKAEAEQLGREINDKINAIRIGEGDGQDQLPAEQPRQAIMAPSIGPSAPASLKTLMEAGLSNGTVMIVRMPGSENQEVKAKKKIRM</sequence>
<feature type="coiled-coil region" evidence="2">
    <location>
        <begin position="1073"/>
        <end position="1129"/>
    </location>
</feature>
<dbReference type="Gene3D" id="3.40.50.150">
    <property type="entry name" value="Vaccinia Virus protein VP39"/>
    <property type="match status" value="1"/>
</dbReference>
<dbReference type="InterPro" id="IPR003356">
    <property type="entry name" value="DNA_methylase_A-5"/>
</dbReference>
<dbReference type="PRINTS" id="PR00507">
    <property type="entry name" value="N12N6MTFRASE"/>
</dbReference>
<dbReference type="SMART" id="SM00487">
    <property type="entry name" value="DEXDc"/>
    <property type="match status" value="1"/>
</dbReference>
<organism evidence="4 5">
    <name type="scientific">Candidatus Pseudobacter hemicellulosilyticus</name>
    <dbReference type="NCBI Taxonomy" id="3121375"/>
    <lineage>
        <taxon>Bacteria</taxon>
        <taxon>Pseudomonadati</taxon>
        <taxon>Bacteroidota</taxon>
        <taxon>Chitinophagia</taxon>
        <taxon>Chitinophagales</taxon>
        <taxon>Chitinophagaceae</taxon>
        <taxon>Pseudobacter</taxon>
    </lineage>
</organism>
<evidence type="ECO:0000256" key="1">
    <source>
        <dbReference type="ARBA" id="ARBA00006594"/>
    </source>
</evidence>
<dbReference type="Pfam" id="PF02384">
    <property type="entry name" value="N6_Mtase"/>
    <property type="match status" value="1"/>
</dbReference>
<protein>
    <submittedName>
        <fullName evidence="4">N-6 DNA methylase</fullName>
    </submittedName>
</protein>
<feature type="domain" description="Helicase ATP-binding" evidence="3">
    <location>
        <begin position="963"/>
        <end position="1218"/>
    </location>
</feature>
<accession>A0AAJ5WT56</accession>
<evidence type="ECO:0000313" key="4">
    <source>
        <dbReference type="EMBL" id="WEK36113.1"/>
    </source>
</evidence>
<dbReference type="PROSITE" id="PS51192">
    <property type="entry name" value="HELICASE_ATP_BIND_1"/>
    <property type="match status" value="1"/>
</dbReference>
<dbReference type="PANTHER" id="PTHR41313:SF1">
    <property type="entry name" value="DNA METHYLASE ADENINE-SPECIFIC DOMAIN-CONTAINING PROTEIN"/>
    <property type="match status" value="1"/>
</dbReference>
<dbReference type="GO" id="GO:0008170">
    <property type="term" value="F:N-methyltransferase activity"/>
    <property type="evidence" value="ECO:0007669"/>
    <property type="project" value="InterPro"/>
</dbReference>
<keyword evidence="4" id="KW-0808">Transferase</keyword>
<dbReference type="CDD" id="cd02440">
    <property type="entry name" value="AdoMet_MTases"/>
    <property type="match status" value="1"/>
</dbReference>
<reference evidence="4" key="1">
    <citation type="submission" date="2023-03" db="EMBL/GenBank/DDBJ databases">
        <title>Andean soil-derived lignocellulolytic bacterial consortium as a source of novel taxa and putative plastic-active enzymes.</title>
        <authorList>
            <person name="Diaz-Garcia L."/>
            <person name="Chuvochina M."/>
            <person name="Feuerriegel G."/>
            <person name="Bunk B."/>
            <person name="Sproer C."/>
            <person name="Streit W.R."/>
            <person name="Rodriguez L.M."/>
            <person name="Overmann J."/>
            <person name="Jimenez D.J."/>
        </authorList>
    </citation>
    <scope>NUCLEOTIDE SEQUENCE</scope>
    <source>
        <strain evidence="4">MAG 7</strain>
    </source>
</reference>
<dbReference type="InterPro" id="IPR027417">
    <property type="entry name" value="P-loop_NTPase"/>
</dbReference>
<dbReference type="PANTHER" id="PTHR41313">
    <property type="entry name" value="ADENINE-SPECIFIC METHYLTRANSFERASE"/>
    <property type="match status" value="1"/>
</dbReference>
<dbReference type="SUPFAM" id="SSF53335">
    <property type="entry name" value="S-adenosyl-L-methionine-dependent methyltransferases"/>
    <property type="match status" value="1"/>
</dbReference>
<evidence type="ECO:0000313" key="5">
    <source>
        <dbReference type="Proteomes" id="UP001220610"/>
    </source>
</evidence>
<gene>
    <name evidence="4" type="ORF">P0Y53_01245</name>
</gene>
<dbReference type="GO" id="GO:0003677">
    <property type="term" value="F:DNA binding"/>
    <property type="evidence" value="ECO:0007669"/>
    <property type="project" value="InterPro"/>
</dbReference>
<keyword evidence="4" id="KW-0489">Methyltransferase</keyword>
<dbReference type="Gene3D" id="3.40.50.300">
    <property type="entry name" value="P-loop containing nucleotide triphosphate hydrolases"/>
    <property type="match status" value="2"/>
</dbReference>
<dbReference type="EMBL" id="CP119311">
    <property type="protein sequence ID" value="WEK36113.1"/>
    <property type="molecule type" value="Genomic_DNA"/>
</dbReference>
<proteinExistence type="inferred from homology"/>